<dbReference type="GO" id="GO:0016651">
    <property type="term" value="F:oxidoreductase activity, acting on NAD(P)H"/>
    <property type="evidence" value="ECO:0007669"/>
    <property type="project" value="InterPro"/>
</dbReference>
<keyword evidence="7 17" id="KW-0679">Respiratory chain</keyword>
<keyword evidence="17" id="KW-0999">Mitochondrion inner membrane</keyword>
<keyword evidence="10 17" id="KW-0249">Electron transport</keyword>
<keyword evidence="9 17" id="KW-1278">Translocase</keyword>
<evidence type="ECO:0000256" key="11">
    <source>
        <dbReference type="ARBA" id="ARBA00022989"/>
    </source>
</evidence>
<keyword evidence="8 17" id="KW-0812">Transmembrane</keyword>
<keyword evidence="12 17" id="KW-0520">NAD</keyword>
<comment type="function">
    <text evidence="17">Core subunit of the mitochondrial membrane respiratory chain NADH dehydrogenase (Complex I) which catalyzes electron transfer from NADH through the respiratory chain, using ubiquinone as an electron acceptor.</text>
</comment>
<evidence type="ECO:0000256" key="7">
    <source>
        <dbReference type="ARBA" id="ARBA00022660"/>
    </source>
</evidence>
<feature type="transmembrane region" description="Helical" evidence="17">
    <location>
        <begin position="56"/>
        <end position="80"/>
    </location>
</feature>
<dbReference type="InterPro" id="IPR039428">
    <property type="entry name" value="NUOK/Mnh_C1-like"/>
</dbReference>
<evidence type="ECO:0000256" key="1">
    <source>
        <dbReference type="ARBA" id="ARBA00003257"/>
    </source>
</evidence>
<reference evidence="18" key="1">
    <citation type="journal article" date="2021" name="Sci. Rep.">
        <title>Recovery and analysis of ancient beetle DNA from subfossil packrat middens using high-throughput sequencing.</title>
        <authorList>
            <person name="Smith A.D."/>
            <person name="Kaminski M.J."/>
            <person name="Kanda K."/>
            <person name="Sweet A.D."/>
            <person name="Betancourt J.L."/>
            <person name="Holmgren C.A."/>
            <person name="Hempel E."/>
            <person name="Alberti F."/>
            <person name="Hofreiter M."/>
        </authorList>
    </citation>
    <scope>NUCLEOTIDE SEQUENCE</scope>
</reference>
<comment type="similarity">
    <text evidence="3 17">Belongs to the complex I subunit 4L family.</text>
</comment>
<evidence type="ECO:0000256" key="2">
    <source>
        <dbReference type="ARBA" id="ARBA00004225"/>
    </source>
</evidence>
<evidence type="ECO:0000256" key="5">
    <source>
        <dbReference type="ARBA" id="ARBA00016612"/>
    </source>
</evidence>
<comment type="catalytic activity">
    <reaction evidence="16 17">
        <text>a ubiquinone + NADH + 5 H(+)(in) = a ubiquinol + NAD(+) + 4 H(+)(out)</text>
        <dbReference type="Rhea" id="RHEA:29091"/>
        <dbReference type="Rhea" id="RHEA-COMP:9565"/>
        <dbReference type="Rhea" id="RHEA-COMP:9566"/>
        <dbReference type="ChEBI" id="CHEBI:15378"/>
        <dbReference type="ChEBI" id="CHEBI:16389"/>
        <dbReference type="ChEBI" id="CHEBI:17976"/>
        <dbReference type="ChEBI" id="CHEBI:57540"/>
        <dbReference type="ChEBI" id="CHEBI:57945"/>
        <dbReference type="EC" id="7.1.1.2"/>
    </reaction>
</comment>
<sequence length="95" mass="11229">MLMFKVFGLMMFMSGLYVFSMKRKHLLLMLLSLEFIVLSLYMVMFIYLGVFNNEYFFSMIFLTFSVCEGVLGLSVLVSLIRTYGNDYFQSFSLLW</sequence>
<proteinExistence type="inferred from homology"/>
<gene>
    <name evidence="18" type="primary">nad4l</name>
</gene>
<geneLocation type="mitochondrion" evidence="18"/>
<dbReference type="Gene3D" id="1.10.287.3510">
    <property type="match status" value="1"/>
</dbReference>
<keyword evidence="11 17" id="KW-1133">Transmembrane helix</keyword>
<evidence type="ECO:0000256" key="15">
    <source>
        <dbReference type="ARBA" id="ARBA00023136"/>
    </source>
</evidence>
<evidence type="ECO:0000256" key="14">
    <source>
        <dbReference type="ARBA" id="ARBA00023128"/>
    </source>
</evidence>
<dbReference type="EMBL" id="MZ342778">
    <property type="protein sequence ID" value="QWZ46332.1"/>
    <property type="molecule type" value="Genomic_DNA"/>
</dbReference>
<feature type="transmembrane region" description="Helical" evidence="17">
    <location>
        <begin position="6"/>
        <end position="21"/>
    </location>
</feature>
<evidence type="ECO:0000256" key="9">
    <source>
        <dbReference type="ARBA" id="ARBA00022967"/>
    </source>
</evidence>
<dbReference type="PANTHER" id="PTHR11434">
    <property type="entry name" value="NADH-UBIQUINONE OXIDOREDUCTASE SUBUNIT ND4L"/>
    <property type="match status" value="1"/>
</dbReference>
<evidence type="ECO:0000256" key="12">
    <source>
        <dbReference type="ARBA" id="ARBA00023027"/>
    </source>
</evidence>
<dbReference type="GO" id="GO:0005743">
    <property type="term" value="C:mitochondrial inner membrane"/>
    <property type="evidence" value="ECO:0007669"/>
    <property type="project" value="UniProtKB-SubCell"/>
</dbReference>
<evidence type="ECO:0000256" key="17">
    <source>
        <dbReference type="RuleBase" id="RU004419"/>
    </source>
</evidence>
<dbReference type="PANTHER" id="PTHR11434:SF0">
    <property type="entry name" value="NADH-UBIQUINONE OXIDOREDUCTASE CHAIN 4L"/>
    <property type="match status" value="1"/>
</dbReference>
<organism evidence="18">
    <name type="scientific">Machla sappho</name>
    <dbReference type="NCBI Taxonomy" id="2841781"/>
    <lineage>
        <taxon>Eukaryota</taxon>
        <taxon>Metazoa</taxon>
        <taxon>Ecdysozoa</taxon>
        <taxon>Arthropoda</taxon>
        <taxon>Hexapoda</taxon>
        <taxon>Insecta</taxon>
        <taxon>Pterygota</taxon>
        <taxon>Neoptera</taxon>
        <taxon>Endopterygota</taxon>
        <taxon>Coleoptera</taxon>
        <taxon>Polyphaga</taxon>
        <taxon>Cucujiformia</taxon>
        <taxon>Tenebrionidae</taxon>
        <taxon>Pimeliinae</taxon>
        <taxon>Machla</taxon>
    </lineage>
</organism>
<dbReference type="GO" id="GO:0008137">
    <property type="term" value="F:NADH dehydrogenase (ubiquinone) activity"/>
    <property type="evidence" value="ECO:0007669"/>
    <property type="project" value="UniProtKB-EC"/>
</dbReference>
<dbReference type="Pfam" id="PF00420">
    <property type="entry name" value="Oxidored_q2"/>
    <property type="match status" value="1"/>
</dbReference>
<accession>A0A8F3FHW7</accession>
<dbReference type="GO" id="GO:0042773">
    <property type="term" value="P:ATP synthesis coupled electron transport"/>
    <property type="evidence" value="ECO:0007669"/>
    <property type="project" value="UniProtKB-UniRule"/>
</dbReference>
<dbReference type="InterPro" id="IPR001133">
    <property type="entry name" value="NADH_UbQ_OxRdtase_chain4L/K"/>
</dbReference>
<evidence type="ECO:0000256" key="8">
    <source>
        <dbReference type="ARBA" id="ARBA00022692"/>
    </source>
</evidence>
<feature type="transmembrane region" description="Helical" evidence="17">
    <location>
        <begin position="28"/>
        <end position="50"/>
    </location>
</feature>
<keyword evidence="15 17" id="KW-0472">Membrane</keyword>
<evidence type="ECO:0000256" key="6">
    <source>
        <dbReference type="ARBA" id="ARBA00022448"/>
    </source>
</evidence>
<dbReference type="EC" id="7.1.1.2" evidence="4 17"/>
<dbReference type="AlphaFoldDB" id="A0A8F3FHW7"/>
<evidence type="ECO:0000256" key="3">
    <source>
        <dbReference type="ARBA" id="ARBA00010519"/>
    </source>
</evidence>
<evidence type="ECO:0000313" key="18">
    <source>
        <dbReference type="EMBL" id="QWZ46332.1"/>
    </source>
</evidence>
<evidence type="ECO:0000256" key="13">
    <source>
        <dbReference type="ARBA" id="ARBA00023075"/>
    </source>
</evidence>
<dbReference type="GO" id="GO:0030964">
    <property type="term" value="C:NADH dehydrogenase complex"/>
    <property type="evidence" value="ECO:0007669"/>
    <property type="project" value="TreeGrafter"/>
</dbReference>
<evidence type="ECO:0000256" key="16">
    <source>
        <dbReference type="ARBA" id="ARBA00049551"/>
    </source>
</evidence>
<comment type="subcellular location">
    <subcellularLocation>
        <location evidence="17">Mitochondrion inner membrane</location>
        <topology evidence="17">Multi-pass membrane protein</topology>
    </subcellularLocation>
    <subcellularLocation>
        <location evidence="2">Mitochondrion membrane</location>
        <topology evidence="2">Multi-pass membrane protein</topology>
    </subcellularLocation>
</comment>
<evidence type="ECO:0000256" key="4">
    <source>
        <dbReference type="ARBA" id="ARBA00012944"/>
    </source>
</evidence>
<keyword evidence="13 17" id="KW-0830">Ubiquinone</keyword>
<keyword evidence="14 17" id="KW-0496">Mitochondrion</keyword>
<evidence type="ECO:0000256" key="10">
    <source>
        <dbReference type="ARBA" id="ARBA00022982"/>
    </source>
</evidence>
<comment type="function">
    <text evidence="1">Core subunit of the mitochondrial membrane respiratory chain NADH dehydrogenase (Complex I) that is believed to belong to the minimal assembly required for catalysis. Complex I functions in the transfer of electrons from NADH to the respiratory chain. The immediate electron acceptor for the enzyme is believed to be ubiquinone.</text>
</comment>
<name>A0A8F3FHW7_9CUCU</name>
<keyword evidence="6 17" id="KW-0813">Transport</keyword>
<protein>
    <recommendedName>
        <fullName evidence="5 17">NADH-ubiquinone oxidoreductase chain 4L</fullName>
        <ecNumber evidence="4 17">7.1.1.2</ecNumber>
    </recommendedName>
</protein>